<name>A0AA86NPB5_9EUKA</name>
<comment type="caution">
    <text evidence="2">The sequence shown here is derived from an EMBL/GenBank/DDBJ whole genome shotgun (WGS) entry which is preliminary data.</text>
</comment>
<keyword evidence="1" id="KW-0472">Membrane</keyword>
<evidence type="ECO:0000313" key="2">
    <source>
        <dbReference type="EMBL" id="CAI9923254.1"/>
    </source>
</evidence>
<keyword evidence="1" id="KW-1133">Transmembrane helix</keyword>
<reference evidence="2" key="1">
    <citation type="submission" date="2023-06" db="EMBL/GenBank/DDBJ databases">
        <authorList>
            <person name="Kurt Z."/>
        </authorList>
    </citation>
    <scope>NUCLEOTIDE SEQUENCE</scope>
</reference>
<feature type="transmembrane region" description="Helical" evidence="1">
    <location>
        <begin position="6"/>
        <end position="24"/>
    </location>
</feature>
<dbReference type="EMBL" id="CAXDID020000012">
    <property type="protein sequence ID" value="CAL5980425.1"/>
    <property type="molecule type" value="Genomic_DNA"/>
</dbReference>
<protein>
    <submittedName>
        <fullName evidence="2">Uncharacterized protein</fullName>
    </submittedName>
</protein>
<sequence length="227" mass="26710">MCWSTKASFTFAGLFFITCVYLFIRNAPHDRLRVMQFTPILIQEFLQGVLWLLMTPEDTQWTCSEMNKRFSMGFLIVQILPVLKVIKDNIIYKAKSKKHLIICFTVTFIQIMLYVSGWIVKKLPPCTTVGPHGHQVWNLFEFVDAVPKYFTYAYLVICFTNGFFLKVDISFYIELYLLAGSYLYQAIFHHEERLSRWCWTSSIMLLGYLLDPQIVAFVNKRSKCKKE</sequence>
<keyword evidence="4" id="KW-1185">Reference proteome</keyword>
<feature type="transmembrane region" description="Helical" evidence="1">
    <location>
        <begin position="36"/>
        <end position="54"/>
    </location>
</feature>
<evidence type="ECO:0000313" key="4">
    <source>
        <dbReference type="Proteomes" id="UP001642409"/>
    </source>
</evidence>
<accession>A0AA86NPB5</accession>
<reference evidence="3 4" key="2">
    <citation type="submission" date="2024-07" db="EMBL/GenBank/DDBJ databases">
        <authorList>
            <person name="Akdeniz Z."/>
        </authorList>
    </citation>
    <scope>NUCLEOTIDE SEQUENCE [LARGE SCALE GENOMIC DNA]</scope>
</reference>
<feature type="transmembrane region" description="Helical" evidence="1">
    <location>
        <begin position="99"/>
        <end position="120"/>
    </location>
</feature>
<evidence type="ECO:0000256" key="1">
    <source>
        <dbReference type="SAM" id="Phobius"/>
    </source>
</evidence>
<feature type="transmembrane region" description="Helical" evidence="1">
    <location>
        <begin position="146"/>
        <end position="164"/>
    </location>
</feature>
<feature type="transmembrane region" description="Helical" evidence="1">
    <location>
        <begin position="194"/>
        <end position="218"/>
    </location>
</feature>
<dbReference type="EMBL" id="CATOUU010000279">
    <property type="protein sequence ID" value="CAI9923254.1"/>
    <property type="molecule type" value="Genomic_DNA"/>
</dbReference>
<keyword evidence="1" id="KW-0812">Transmembrane</keyword>
<organism evidence="2">
    <name type="scientific">Hexamita inflata</name>
    <dbReference type="NCBI Taxonomy" id="28002"/>
    <lineage>
        <taxon>Eukaryota</taxon>
        <taxon>Metamonada</taxon>
        <taxon>Diplomonadida</taxon>
        <taxon>Hexamitidae</taxon>
        <taxon>Hexamitinae</taxon>
        <taxon>Hexamita</taxon>
    </lineage>
</organism>
<gene>
    <name evidence="2" type="ORF">HINF_LOCUS10899</name>
    <name evidence="3" type="ORF">HINF_LOCUS6166</name>
</gene>
<dbReference type="Proteomes" id="UP001642409">
    <property type="component" value="Unassembled WGS sequence"/>
</dbReference>
<proteinExistence type="predicted"/>
<dbReference type="AlphaFoldDB" id="A0AA86NPB5"/>
<feature type="transmembrane region" description="Helical" evidence="1">
    <location>
        <begin position="171"/>
        <end position="188"/>
    </location>
</feature>
<evidence type="ECO:0000313" key="3">
    <source>
        <dbReference type="EMBL" id="CAL5980425.1"/>
    </source>
</evidence>